<dbReference type="Gene3D" id="1.10.260.40">
    <property type="entry name" value="lambda repressor-like DNA-binding domains"/>
    <property type="match status" value="1"/>
</dbReference>
<reference evidence="3 4" key="1">
    <citation type="submission" date="2018-01" db="EMBL/GenBank/DDBJ databases">
        <title>G. obscuriglobus.</title>
        <authorList>
            <person name="Franke J."/>
            <person name="Blomberg W."/>
            <person name="Selmecki A."/>
        </authorList>
    </citation>
    <scope>NUCLEOTIDE SEQUENCE [LARGE SCALE GENOMIC DNA]</scope>
    <source>
        <strain evidence="3 4">DSM 5831</strain>
    </source>
</reference>
<dbReference type="PANTHER" id="PTHR46797:SF1">
    <property type="entry name" value="METHYLPHOSPHONATE SYNTHASE"/>
    <property type="match status" value="1"/>
</dbReference>
<dbReference type="EMBL" id="CP025958">
    <property type="protein sequence ID" value="AWM39833.1"/>
    <property type="molecule type" value="Genomic_DNA"/>
</dbReference>
<name>A0A2Z3H1D9_9BACT</name>
<gene>
    <name evidence="3" type="ORF">C1280_24380</name>
</gene>
<dbReference type="RefSeq" id="WP_109571192.1">
    <property type="nucleotide sequence ID" value="NZ_CP025958.1"/>
</dbReference>
<dbReference type="GO" id="GO:0003700">
    <property type="term" value="F:DNA-binding transcription factor activity"/>
    <property type="evidence" value="ECO:0007669"/>
    <property type="project" value="TreeGrafter"/>
</dbReference>
<evidence type="ECO:0000313" key="4">
    <source>
        <dbReference type="Proteomes" id="UP000245802"/>
    </source>
</evidence>
<feature type="domain" description="HTH cro/C1-type" evidence="2">
    <location>
        <begin position="25"/>
        <end position="79"/>
    </location>
</feature>
<dbReference type="Pfam" id="PF01381">
    <property type="entry name" value="HTH_3"/>
    <property type="match status" value="1"/>
</dbReference>
<dbReference type="InterPro" id="IPR050807">
    <property type="entry name" value="TransReg_Diox_bact_type"/>
</dbReference>
<dbReference type="InterPro" id="IPR001387">
    <property type="entry name" value="Cro/C1-type_HTH"/>
</dbReference>
<dbReference type="KEGG" id="gog:C1280_24380"/>
<dbReference type="PROSITE" id="PS50943">
    <property type="entry name" value="HTH_CROC1"/>
    <property type="match status" value="1"/>
</dbReference>
<keyword evidence="1" id="KW-0238">DNA-binding</keyword>
<keyword evidence="4" id="KW-1185">Reference proteome</keyword>
<sequence>MPPDKKAQKGRITHAAIVRRFADRLKERRTALGLTQAEVAERADVTVNYVGRLEAAGAAPGIDLLDRLAQALGTTAAELLPTDPPPDPDEVLRAEARRLFEALVGSADRNTLQLLVPLLARLGG</sequence>
<evidence type="ECO:0000313" key="3">
    <source>
        <dbReference type="EMBL" id="AWM39833.1"/>
    </source>
</evidence>
<dbReference type="CDD" id="cd00093">
    <property type="entry name" value="HTH_XRE"/>
    <property type="match status" value="1"/>
</dbReference>
<evidence type="ECO:0000256" key="1">
    <source>
        <dbReference type="ARBA" id="ARBA00023125"/>
    </source>
</evidence>
<dbReference type="OrthoDB" id="275766at2"/>
<organism evidence="3 4">
    <name type="scientific">Gemmata obscuriglobus</name>
    <dbReference type="NCBI Taxonomy" id="114"/>
    <lineage>
        <taxon>Bacteria</taxon>
        <taxon>Pseudomonadati</taxon>
        <taxon>Planctomycetota</taxon>
        <taxon>Planctomycetia</taxon>
        <taxon>Gemmatales</taxon>
        <taxon>Gemmataceae</taxon>
        <taxon>Gemmata</taxon>
    </lineage>
</organism>
<accession>A0A2Z3H1D9</accession>
<dbReference type="PANTHER" id="PTHR46797">
    <property type="entry name" value="HTH-TYPE TRANSCRIPTIONAL REGULATOR"/>
    <property type="match status" value="1"/>
</dbReference>
<dbReference type="AlphaFoldDB" id="A0A2Z3H1D9"/>
<dbReference type="GO" id="GO:0003677">
    <property type="term" value="F:DNA binding"/>
    <property type="evidence" value="ECO:0007669"/>
    <property type="project" value="UniProtKB-KW"/>
</dbReference>
<dbReference type="InterPro" id="IPR010982">
    <property type="entry name" value="Lambda_DNA-bd_dom_sf"/>
</dbReference>
<protein>
    <recommendedName>
        <fullName evidence="2">HTH cro/C1-type domain-containing protein</fullName>
    </recommendedName>
</protein>
<proteinExistence type="predicted"/>
<dbReference type="Proteomes" id="UP000245802">
    <property type="component" value="Chromosome"/>
</dbReference>
<dbReference type="SUPFAM" id="SSF47413">
    <property type="entry name" value="lambda repressor-like DNA-binding domains"/>
    <property type="match status" value="1"/>
</dbReference>
<evidence type="ECO:0000259" key="2">
    <source>
        <dbReference type="PROSITE" id="PS50943"/>
    </source>
</evidence>
<dbReference type="GO" id="GO:0005829">
    <property type="term" value="C:cytosol"/>
    <property type="evidence" value="ECO:0007669"/>
    <property type="project" value="TreeGrafter"/>
</dbReference>
<dbReference type="SMART" id="SM00530">
    <property type="entry name" value="HTH_XRE"/>
    <property type="match status" value="1"/>
</dbReference>